<organism evidence="2 3">
    <name type="scientific">Volvox reticuliferus</name>
    <dbReference type="NCBI Taxonomy" id="1737510"/>
    <lineage>
        <taxon>Eukaryota</taxon>
        <taxon>Viridiplantae</taxon>
        <taxon>Chlorophyta</taxon>
        <taxon>core chlorophytes</taxon>
        <taxon>Chlorophyceae</taxon>
        <taxon>CS clade</taxon>
        <taxon>Chlamydomonadales</taxon>
        <taxon>Volvocaceae</taxon>
        <taxon>Volvox</taxon>
    </lineage>
</organism>
<feature type="compositionally biased region" description="Pro residues" evidence="1">
    <location>
        <begin position="15"/>
        <end position="28"/>
    </location>
</feature>
<name>A0A8J4GDK7_9CHLO</name>
<dbReference type="AlphaFoldDB" id="A0A8J4GDK7"/>
<protein>
    <submittedName>
        <fullName evidence="2">Uncharacterized protein</fullName>
    </submittedName>
</protein>
<dbReference type="Proteomes" id="UP000722791">
    <property type="component" value="Unassembled WGS sequence"/>
</dbReference>
<gene>
    <name evidence="2" type="ORF">Vretimale_9875</name>
</gene>
<evidence type="ECO:0000256" key="1">
    <source>
        <dbReference type="SAM" id="MobiDB-lite"/>
    </source>
</evidence>
<evidence type="ECO:0000313" key="3">
    <source>
        <dbReference type="Proteomes" id="UP000722791"/>
    </source>
</evidence>
<evidence type="ECO:0000313" key="2">
    <source>
        <dbReference type="EMBL" id="GIM05443.1"/>
    </source>
</evidence>
<accession>A0A8J4GDK7</accession>
<proteinExistence type="predicted"/>
<feature type="region of interest" description="Disordered" evidence="1">
    <location>
        <begin position="1"/>
        <end position="36"/>
    </location>
</feature>
<reference evidence="2" key="1">
    <citation type="journal article" date="2021" name="Proc. Natl. Acad. Sci. U.S.A.">
        <title>Three genomes in the algal genus Volvox reveal the fate of a haploid sex-determining region after a transition to homothallism.</title>
        <authorList>
            <person name="Yamamoto K."/>
            <person name="Hamaji T."/>
            <person name="Kawai-Toyooka H."/>
            <person name="Matsuzaki R."/>
            <person name="Takahashi F."/>
            <person name="Nishimura Y."/>
            <person name="Kawachi M."/>
            <person name="Noguchi H."/>
            <person name="Minakuchi Y."/>
            <person name="Umen J.G."/>
            <person name="Toyoda A."/>
            <person name="Nozaki H."/>
        </authorList>
    </citation>
    <scope>NUCLEOTIDE SEQUENCE</scope>
    <source>
        <strain evidence="2">NIES-3785</strain>
    </source>
</reference>
<dbReference type="EMBL" id="BNCQ01000018">
    <property type="protein sequence ID" value="GIM05443.1"/>
    <property type="molecule type" value="Genomic_DNA"/>
</dbReference>
<comment type="caution">
    <text evidence="2">The sequence shown here is derived from an EMBL/GenBank/DDBJ whole genome shotgun (WGS) entry which is preliminary data.</text>
</comment>
<sequence>MKRSSSSIIACRPAVPLPPPPPAPPPEVGPSSPLLSSPSAGMPLLAPSAAPGDAAAVVSTRAAILLPSIGATAAAAAVAAVAAEPLAASRPGTVQVPASRTAACDTGVVAAFMSVGRTADIHKMSCATSDVFIRSPAAGTVPAAAVATHGTSPVDAIELASPSATLLETDGSPYMDGAATLRFAHGASRLCPGVAGGGESFPTDFAFRSLPWDSATGTAGLRECVSCTTGASSGTETRYNSDCCQSATGPTSGFQILAIGAGTASTVAVSVVRPGLRGSDPQAVQTVAPQMRV</sequence>